<keyword evidence="1" id="KW-0732">Signal</keyword>
<comment type="caution">
    <text evidence="2">The sequence shown here is derived from an EMBL/GenBank/DDBJ whole genome shotgun (WGS) entry which is preliminary data.</text>
</comment>
<dbReference type="InterPro" id="IPR008972">
    <property type="entry name" value="Cupredoxin"/>
</dbReference>
<proteinExistence type="predicted"/>
<name>A0AAD6XLN2_9AGAR</name>
<protein>
    <recommendedName>
        <fullName evidence="4">Cupredoxin</fullName>
    </recommendedName>
</protein>
<dbReference type="PANTHER" id="PTHR34883">
    <property type="entry name" value="SERINE-RICH PROTEIN, PUTATIVE-RELATED-RELATED"/>
    <property type="match status" value="1"/>
</dbReference>
<evidence type="ECO:0000313" key="2">
    <source>
        <dbReference type="EMBL" id="KAJ7079790.1"/>
    </source>
</evidence>
<keyword evidence="3" id="KW-1185">Reference proteome</keyword>
<dbReference type="AlphaFoldDB" id="A0AAD6XLN2"/>
<dbReference type="SUPFAM" id="SSF49503">
    <property type="entry name" value="Cupredoxins"/>
    <property type="match status" value="1"/>
</dbReference>
<feature type="signal peptide" evidence="1">
    <location>
        <begin position="1"/>
        <end position="19"/>
    </location>
</feature>
<dbReference type="EMBL" id="JARJCN010000058">
    <property type="protein sequence ID" value="KAJ7079790.1"/>
    <property type="molecule type" value="Genomic_DNA"/>
</dbReference>
<feature type="chain" id="PRO_5042267815" description="Cupredoxin" evidence="1">
    <location>
        <begin position="20"/>
        <end position="153"/>
    </location>
</feature>
<dbReference type="InterPro" id="IPR052953">
    <property type="entry name" value="Ser-rich/MCO-related"/>
</dbReference>
<dbReference type="CDD" id="cd00920">
    <property type="entry name" value="Cupredoxin"/>
    <property type="match status" value="1"/>
</dbReference>
<sequence length="153" mass="16371">MHFFALATAAVSLVSAVSAATITVKVGENNGLTYSPTNVVAAAGDVIAFQFLSKNHTVTQSTFKVPCERMTAPTEGIDSGFQAVAPGAAQIPQWSFTVNNASAPLWFYCAQVGHCSAGMVFSVNAPTTGNTFDAFKVRFPPRLRPHIHRREPR</sequence>
<dbReference type="PANTHER" id="PTHR34883:SF15">
    <property type="entry name" value="EXTRACELLULAR SERINE-RICH PROTEIN"/>
    <property type="match status" value="1"/>
</dbReference>
<organism evidence="2 3">
    <name type="scientific">Mycena belliarum</name>
    <dbReference type="NCBI Taxonomy" id="1033014"/>
    <lineage>
        <taxon>Eukaryota</taxon>
        <taxon>Fungi</taxon>
        <taxon>Dikarya</taxon>
        <taxon>Basidiomycota</taxon>
        <taxon>Agaricomycotina</taxon>
        <taxon>Agaricomycetes</taxon>
        <taxon>Agaricomycetidae</taxon>
        <taxon>Agaricales</taxon>
        <taxon>Marasmiineae</taxon>
        <taxon>Mycenaceae</taxon>
        <taxon>Mycena</taxon>
    </lineage>
</organism>
<evidence type="ECO:0000313" key="3">
    <source>
        <dbReference type="Proteomes" id="UP001222325"/>
    </source>
</evidence>
<evidence type="ECO:0000256" key="1">
    <source>
        <dbReference type="SAM" id="SignalP"/>
    </source>
</evidence>
<reference evidence="2" key="1">
    <citation type="submission" date="2023-03" db="EMBL/GenBank/DDBJ databases">
        <title>Massive genome expansion in bonnet fungi (Mycena s.s.) driven by repeated elements and novel gene families across ecological guilds.</title>
        <authorList>
            <consortium name="Lawrence Berkeley National Laboratory"/>
            <person name="Harder C.B."/>
            <person name="Miyauchi S."/>
            <person name="Viragh M."/>
            <person name="Kuo A."/>
            <person name="Thoen E."/>
            <person name="Andreopoulos B."/>
            <person name="Lu D."/>
            <person name="Skrede I."/>
            <person name="Drula E."/>
            <person name="Henrissat B."/>
            <person name="Morin E."/>
            <person name="Kohler A."/>
            <person name="Barry K."/>
            <person name="LaButti K."/>
            <person name="Morin E."/>
            <person name="Salamov A."/>
            <person name="Lipzen A."/>
            <person name="Mereny Z."/>
            <person name="Hegedus B."/>
            <person name="Baldrian P."/>
            <person name="Stursova M."/>
            <person name="Weitz H."/>
            <person name="Taylor A."/>
            <person name="Grigoriev I.V."/>
            <person name="Nagy L.G."/>
            <person name="Martin F."/>
            <person name="Kauserud H."/>
        </authorList>
    </citation>
    <scope>NUCLEOTIDE SEQUENCE</scope>
    <source>
        <strain evidence="2">CBHHK173m</strain>
    </source>
</reference>
<dbReference type="Gene3D" id="2.60.40.420">
    <property type="entry name" value="Cupredoxins - blue copper proteins"/>
    <property type="match status" value="1"/>
</dbReference>
<evidence type="ECO:0008006" key="4">
    <source>
        <dbReference type="Google" id="ProtNLM"/>
    </source>
</evidence>
<accession>A0AAD6XLN2</accession>
<gene>
    <name evidence="2" type="ORF">B0H15DRAFT_496283</name>
</gene>
<dbReference type="Proteomes" id="UP001222325">
    <property type="component" value="Unassembled WGS sequence"/>
</dbReference>